<dbReference type="RefSeq" id="WP_268051749.1">
    <property type="nucleotide sequence ID" value="NZ_JAPQES010000009.1"/>
</dbReference>
<proteinExistence type="predicted"/>
<dbReference type="Proteomes" id="UP001079657">
    <property type="component" value="Unassembled WGS sequence"/>
</dbReference>
<keyword evidence="2" id="KW-1185">Reference proteome</keyword>
<name>A0ABT4CUH1_9CLOT</name>
<sequence>MGYNVLDVIDKLIMIKQKVKGIYINISYMDIEEQAIKLVATALAQVQEKHIKYYEELRNKIGENTEEIDFVIYDKISFLIDEYKNRVDIFEVKPKDIKEILNLAFDFENKNGALIIDIQGRLVKKESDVETKTYRILSEILQKEQSYIKELKSILEYGMKNNNIV</sequence>
<evidence type="ECO:0000313" key="2">
    <source>
        <dbReference type="Proteomes" id="UP001079657"/>
    </source>
</evidence>
<reference evidence="1" key="1">
    <citation type="submission" date="2022-12" db="EMBL/GenBank/DDBJ databases">
        <authorList>
            <person name="Wang J."/>
        </authorList>
    </citation>
    <scope>NUCLEOTIDE SEQUENCE</scope>
    <source>
        <strain evidence="1">HY-42-06</strain>
    </source>
</reference>
<comment type="caution">
    <text evidence="1">The sequence shown here is derived from an EMBL/GenBank/DDBJ whole genome shotgun (WGS) entry which is preliminary data.</text>
</comment>
<gene>
    <name evidence="1" type="ORF">OXH55_19015</name>
</gene>
<accession>A0ABT4CUH1</accession>
<protein>
    <submittedName>
        <fullName evidence="1">Uncharacterized protein</fullName>
    </submittedName>
</protein>
<organism evidence="1 2">
    <name type="scientific">Clostridium ganghwense</name>
    <dbReference type="NCBI Taxonomy" id="312089"/>
    <lineage>
        <taxon>Bacteria</taxon>
        <taxon>Bacillati</taxon>
        <taxon>Bacillota</taxon>
        <taxon>Clostridia</taxon>
        <taxon>Eubacteriales</taxon>
        <taxon>Clostridiaceae</taxon>
        <taxon>Clostridium</taxon>
    </lineage>
</organism>
<evidence type="ECO:0000313" key="1">
    <source>
        <dbReference type="EMBL" id="MCY6372699.1"/>
    </source>
</evidence>
<dbReference type="EMBL" id="JAPQES010000009">
    <property type="protein sequence ID" value="MCY6372699.1"/>
    <property type="molecule type" value="Genomic_DNA"/>
</dbReference>